<dbReference type="Proteomes" id="UP001057402">
    <property type="component" value="Chromosome 10"/>
</dbReference>
<name>A0ACB9M7R9_9MYRT</name>
<keyword evidence="2" id="KW-1185">Reference proteome</keyword>
<evidence type="ECO:0000313" key="2">
    <source>
        <dbReference type="Proteomes" id="UP001057402"/>
    </source>
</evidence>
<dbReference type="EMBL" id="CM042889">
    <property type="protein sequence ID" value="KAI4318725.1"/>
    <property type="molecule type" value="Genomic_DNA"/>
</dbReference>
<sequence length="78" mass="8341">MECLISVGLWCTNAEPGLRPSIMEARSVLCMEAMLPFLPLKPPVPAYLPQDTVLSRPSDDSTSSSRATTNSNSVGSKS</sequence>
<evidence type="ECO:0000313" key="1">
    <source>
        <dbReference type="EMBL" id="KAI4318725.1"/>
    </source>
</evidence>
<protein>
    <submittedName>
        <fullName evidence="1">Uncharacterized protein</fullName>
    </submittedName>
</protein>
<accession>A0ACB9M7R9</accession>
<gene>
    <name evidence="1" type="ORF">MLD38_032396</name>
</gene>
<organism evidence="1 2">
    <name type="scientific">Melastoma candidum</name>
    <dbReference type="NCBI Taxonomy" id="119954"/>
    <lineage>
        <taxon>Eukaryota</taxon>
        <taxon>Viridiplantae</taxon>
        <taxon>Streptophyta</taxon>
        <taxon>Embryophyta</taxon>
        <taxon>Tracheophyta</taxon>
        <taxon>Spermatophyta</taxon>
        <taxon>Magnoliopsida</taxon>
        <taxon>eudicotyledons</taxon>
        <taxon>Gunneridae</taxon>
        <taxon>Pentapetalae</taxon>
        <taxon>rosids</taxon>
        <taxon>malvids</taxon>
        <taxon>Myrtales</taxon>
        <taxon>Melastomataceae</taxon>
        <taxon>Melastomatoideae</taxon>
        <taxon>Melastomateae</taxon>
        <taxon>Melastoma</taxon>
    </lineage>
</organism>
<reference evidence="2" key="1">
    <citation type="journal article" date="2023" name="Front. Plant Sci.">
        <title>Chromosomal-level genome assembly of Melastoma candidum provides insights into trichome evolution.</title>
        <authorList>
            <person name="Zhong Y."/>
            <person name="Wu W."/>
            <person name="Sun C."/>
            <person name="Zou P."/>
            <person name="Liu Y."/>
            <person name="Dai S."/>
            <person name="Zhou R."/>
        </authorList>
    </citation>
    <scope>NUCLEOTIDE SEQUENCE [LARGE SCALE GENOMIC DNA]</scope>
</reference>
<comment type="caution">
    <text evidence="1">The sequence shown here is derived from an EMBL/GenBank/DDBJ whole genome shotgun (WGS) entry which is preliminary data.</text>
</comment>
<proteinExistence type="predicted"/>